<dbReference type="AlphaFoldDB" id="D9WWX4"/>
<dbReference type="InterPro" id="IPR008160">
    <property type="entry name" value="Collagen"/>
</dbReference>
<evidence type="ECO:0000313" key="2">
    <source>
        <dbReference type="EMBL" id="EFL29402.1"/>
    </source>
</evidence>
<dbReference type="STRING" id="457427.SSOG_09116"/>
<dbReference type="EMBL" id="GG657755">
    <property type="protein sequence ID" value="EFL29402.1"/>
    <property type="molecule type" value="Genomic_DNA"/>
</dbReference>
<dbReference type="OrthoDB" id="8215557at2"/>
<keyword evidence="3" id="KW-1185">Reference proteome</keyword>
<organism evidence="2 3">
    <name type="scientific">Streptomyces himastatinicus ATCC 53653</name>
    <dbReference type="NCBI Taxonomy" id="457427"/>
    <lineage>
        <taxon>Bacteria</taxon>
        <taxon>Bacillati</taxon>
        <taxon>Actinomycetota</taxon>
        <taxon>Actinomycetes</taxon>
        <taxon>Kitasatosporales</taxon>
        <taxon>Streptomycetaceae</taxon>
        <taxon>Streptomyces</taxon>
        <taxon>Streptomyces violaceusniger group</taxon>
    </lineage>
</organism>
<dbReference type="PANTHER" id="PTHR24637">
    <property type="entry name" value="COLLAGEN"/>
    <property type="match status" value="1"/>
</dbReference>
<feature type="compositionally biased region" description="Polar residues" evidence="1">
    <location>
        <begin position="209"/>
        <end position="222"/>
    </location>
</feature>
<reference evidence="2 3" key="1">
    <citation type="submission" date="2009-02" db="EMBL/GenBank/DDBJ databases">
        <title>Annotation of Streptomyces hygroscopicus strain ATCC 53653.</title>
        <authorList>
            <consortium name="The Broad Institute Genome Sequencing Platform"/>
            <consortium name="Broad Institute Microbial Sequencing Center"/>
            <person name="Fischbach M."/>
            <person name="Godfrey P."/>
            <person name="Ward D."/>
            <person name="Young S."/>
            <person name="Zeng Q."/>
            <person name="Koehrsen M."/>
            <person name="Alvarado L."/>
            <person name="Berlin A.M."/>
            <person name="Bochicchio J."/>
            <person name="Borenstein D."/>
            <person name="Chapman S.B."/>
            <person name="Chen Z."/>
            <person name="Engels R."/>
            <person name="Freedman E."/>
            <person name="Gellesch M."/>
            <person name="Goldberg J."/>
            <person name="Griggs A."/>
            <person name="Gujja S."/>
            <person name="Heilman E.R."/>
            <person name="Heiman D.I."/>
            <person name="Hepburn T.A."/>
            <person name="Howarth C."/>
            <person name="Jen D."/>
            <person name="Larson L."/>
            <person name="Lewis B."/>
            <person name="Mehta T."/>
            <person name="Park D."/>
            <person name="Pearson M."/>
            <person name="Richards J."/>
            <person name="Roberts A."/>
            <person name="Saif S."/>
            <person name="Shea T.D."/>
            <person name="Shenoy N."/>
            <person name="Sisk P."/>
            <person name="Stolte C."/>
            <person name="Sykes S.N."/>
            <person name="Thomson T."/>
            <person name="Walk T."/>
            <person name="White J."/>
            <person name="Yandava C."/>
            <person name="Straight P."/>
            <person name="Clardy J."/>
            <person name="Hung D."/>
            <person name="Kolter R."/>
            <person name="Mekalanos J."/>
            <person name="Walker S."/>
            <person name="Walsh C.T."/>
            <person name="Wieland-Brown L.C."/>
            <person name="Haas B."/>
            <person name="Nusbaum C."/>
            <person name="Birren B."/>
        </authorList>
    </citation>
    <scope>NUCLEOTIDE SEQUENCE [LARGE SCALE GENOMIC DNA]</scope>
    <source>
        <strain evidence="2 3">ATCC 53653</strain>
    </source>
</reference>
<dbReference type="Proteomes" id="UP000003963">
    <property type="component" value="Unassembled WGS sequence"/>
</dbReference>
<dbReference type="PANTHER" id="PTHR24637:SF421">
    <property type="entry name" value="CUTICLE COLLAGEN DPY-2"/>
    <property type="match status" value="1"/>
</dbReference>
<sequence length="499" mass="48761">MTIVKGKLIGPADPSRVEVTAELVDVTGARAVGYVASAEGEIVQPVRITPESDGSWSADLLPNAGIVAAAGDTLWAVMEGRALDGTPVLTHILVPETGGPYWLGDLRADLSGTLSGGGTVVYVPGVPGPAGADGATGPSGPAGADGAPGPQGPTGATGPEGPAGPAGAAGADGAPGATGPKGDQGDPGPQPPLGAAGAGPEVALRSDDPTTTNARTPLSHASTHAAAGSDPVTPEMVGADPAGAASGQVAEHTGATDPHGDRAYSDGVTGPIASRVTAVETGFTNVNAYITDALNRVQALENGALYKAGGTISGSLAVTGHALGQDTPAAHGVAAWCYDPALAVNSTQLANGTLYLVRVNVAANVNVTKIYWWVANVGFSPVSGQNQVGLYDSAGALLAAANVDAAISSATLKATTIAAQALTAGEFYWVGMVFNAAGAPTLTRGSGWTGVDAAANLGLTAATYRFATNGTGRTALPSSITPGSNSGTDFAGPWVAVGA</sequence>
<proteinExistence type="predicted"/>
<dbReference type="Pfam" id="PF01391">
    <property type="entry name" value="Collagen"/>
    <property type="match status" value="1"/>
</dbReference>
<name>D9WWX4_9ACTN</name>
<keyword evidence="2" id="KW-0176">Collagen</keyword>
<evidence type="ECO:0000313" key="3">
    <source>
        <dbReference type="Proteomes" id="UP000003963"/>
    </source>
</evidence>
<evidence type="ECO:0000256" key="1">
    <source>
        <dbReference type="SAM" id="MobiDB-lite"/>
    </source>
</evidence>
<accession>D9WWX4</accession>
<protein>
    <submittedName>
        <fullName evidence="2">Collagen triple helix repeat domain protein</fullName>
    </submittedName>
</protein>
<gene>
    <name evidence="2" type="ORF">SSOG_09116</name>
</gene>
<dbReference type="HOGENOM" id="CLU_546187_0_0_11"/>
<feature type="compositionally biased region" description="Low complexity" evidence="1">
    <location>
        <begin position="131"/>
        <end position="181"/>
    </location>
</feature>
<feature type="region of interest" description="Disordered" evidence="1">
    <location>
        <begin position="131"/>
        <end position="265"/>
    </location>
</feature>
<dbReference type="RefSeq" id="WP_009721199.1">
    <property type="nucleotide sequence ID" value="NZ_GG657755.1"/>
</dbReference>